<sequence>MLSVYAGVTGCLWFASVQTGTCLKGKEFFGQIVVLKYDFFPCLPLLG</sequence>
<evidence type="ECO:0000313" key="2">
    <source>
        <dbReference type="Proteomes" id="UP000000433"/>
    </source>
</evidence>
<name>A0A916KMX9_DEHMC</name>
<organism evidence="1 2">
    <name type="scientific">Dehalococcoides mccartyi (strain CBDB1)</name>
    <dbReference type="NCBI Taxonomy" id="255470"/>
    <lineage>
        <taxon>Bacteria</taxon>
        <taxon>Bacillati</taxon>
        <taxon>Chloroflexota</taxon>
        <taxon>Dehalococcoidia</taxon>
        <taxon>Dehalococcoidales</taxon>
        <taxon>Dehalococcoidaceae</taxon>
        <taxon>Dehalococcoides</taxon>
    </lineage>
</organism>
<gene>
    <name evidence="1" type="ordered locus">cbdbA1265</name>
</gene>
<dbReference type="AlphaFoldDB" id="A0A916KMX9"/>
<accession>A0A916KMX9</accession>
<evidence type="ECO:0000313" key="1">
    <source>
        <dbReference type="EMBL" id="CAI83328.1"/>
    </source>
</evidence>
<proteinExistence type="predicted"/>
<reference evidence="1 2" key="1">
    <citation type="journal article" date="2005" name="Nat. Biotechnol.">
        <title>Genome sequence of the chlorinated compound-respiring bacterium Dehalococcoides species strain CBDB1.</title>
        <authorList>
            <person name="Kube M."/>
            <person name="Beck A."/>
            <person name="Zinder S.H."/>
            <person name="Kuhl H."/>
            <person name="Reinhardt R."/>
            <person name="Adrian L."/>
        </authorList>
    </citation>
    <scope>NUCLEOTIDE SEQUENCE [LARGE SCALE GENOMIC DNA]</scope>
    <source>
        <strain evidence="1 2">CBDB1</strain>
    </source>
</reference>
<dbReference type="KEGG" id="deh:cbdbA1265"/>
<dbReference type="EMBL" id="AJ965256">
    <property type="protein sequence ID" value="CAI83328.1"/>
    <property type="molecule type" value="Genomic_DNA"/>
</dbReference>
<keyword evidence="2" id="KW-1185">Reference proteome</keyword>
<protein>
    <submittedName>
        <fullName evidence="1">Uncharacterized protein</fullName>
    </submittedName>
</protein>
<dbReference type="Proteomes" id="UP000000433">
    <property type="component" value="Chromosome"/>
</dbReference>